<gene>
    <name evidence="2" type="ORF">GPA21_14460</name>
</gene>
<protein>
    <submittedName>
        <fullName evidence="2">Saccharopine dehydrogenase</fullName>
    </submittedName>
</protein>
<dbReference type="SUPFAM" id="SSF51735">
    <property type="entry name" value="NAD(P)-binding Rossmann-fold domains"/>
    <property type="match status" value="1"/>
</dbReference>
<evidence type="ECO:0000313" key="2">
    <source>
        <dbReference type="EMBL" id="NMG04158.1"/>
    </source>
</evidence>
<dbReference type="RefSeq" id="WP_168988843.1">
    <property type="nucleotide sequence ID" value="NZ_CAWPHM010000328.1"/>
</dbReference>
<feature type="domain" description="Saccharopine dehydrogenase NADP binding" evidence="1">
    <location>
        <begin position="12"/>
        <end position="127"/>
    </location>
</feature>
<dbReference type="PANTHER" id="PTHR43781:SF1">
    <property type="entry name" value="SACCHAROPINE DEHYDROGENASE"/>
    <property type="match status" value="1"/>
</dbReference>
<dbReference type="Pfam" id="PF03435">
    <property type="entry name" value="Sacchrp_dh_NADP"/>
    <property type="match status" value="1"/>
</dbReference>
<keyword evidence="3" id="KW-1185">Reference proteome</keyword>
<dbReference type="Proteomes" id="UP000599523">
    <property type="component" value="Unassembled WGS sequence"/>
</dbReference>
<reference evidence="2" key="1">
    <citation type="submission" date="2019-12" db="EMBL/GenBank/DDBJ databases">
        <title>Comparative genomics gives insights into the taxonomy of the Azoarcus-Aromatoleum group and reveals separate origins of nif in the plant-associated Azoarcus and non-plant-associated Aromatoleum sub-groups.</title>
        <authorList>
            <person name="Lafos M."/>
            <person name="Maluk M."/>
            <person name="Batista M."/>
            <person name="Junghare M."/>
            <person name="Carmona M."/>
            <person name="Faoro H."/>
            <person name="Cruz L.M."/>
            <person name="Battistoni F."/>
            <person name="De Souza E."/>
            <person name="Pedrosa F."/>
            <person name="Chen W.-M."/>
            <person name="Poole P.S."/>
            <person name="Dixon R.A."/>
            <person name="James E.K."/>
        </authorList>
    </citation>
    <scope>NUCLEOTIDE SEQUENCE</scope>
    <source>
        <strain evidence="2">NSC3</strain>
    </source>
</reference>
<evidence type="ECO:0000313" key="3">
    <source>
        <dbReference type="Proteomes" id="UP000599523"/>
    </source>
</evidence>
<accession>A0A972FEN8</accession>
<organism evidence="2 3">
    <name type="scientific">Azoarcus taiwanensis</name>
    <dbReference type="NCBI Taxonomy" id="666964"/>
    <lineage>
        <taxon>Bacteria</taxon>
        <taxon>Pseudomonadati</taxon>
        <taxon>Pseudomonadota</taxon>
        <taxon>Betaproteobacteria</taxon>
        <taxon>Rhodocyclales</taxon>
        <taxon>Zoogloeaceae</taxon>
        <taxon>Azoarcus</taxon>
    </lineage>
</organism>
<comment type="caution">
    <text evidence="2">The sequence shown here is derived from an EMBL/GenBank/DDBJ whole genome shotgun (WGS) entry which is preliminary data.</text>
</comment>
<dbReference type="Gene3D" id="3.40.50.720">
    <property type="entry name" value="NAD(P)-binding Rossmann-like Domain"/>
    <property type="match status" value="1"/>
</dbReference>
<dbReference type="PANTHER" id="PTHR43781">
    <property type="entry name" value="SACCHAROPINE DEHYDROGENASE"/>
    <property type="match status" value="1"/>
</dbReference>
<dbReference type="InterPro" id="IPR036291">
    <property type="entry name" value="NAD(P)-bd_dom_sf"/>
</dbReference>
<dbReference type="InterPro" id="IPR005097">
    <property type="entry name" value="Sacchrp_dh_NADP-bd"/>
</dbReference>
<sequence>MSTEINRAPRSVVVIGGSGESGRRIVRDLRLHHPALRVVSASRHRDGEAELPAGVTWCELDIERPDEARDRLRAFDLAIIALGPMEHVGARAHSLCLEAGVDCVDINDSLAAGDAILALEQQAAANGCRIYTGLGLSPGLSTLLLLQLAHGNASAAGLYRSRLYMGAAHGGGKTSPHALVASFRKQLEIYRDGRRQRIASPWRDAASRFRFPGHDQPLALIPYATPETATLVRSGAQAGITGLGSRFHVQFLPQGLARTIAAIAPGPALREAVARRFHASGQAAKRRRSADPATTLWVYPDDRPQDGLAVHGPLSAYDLTSAMVCAVIDGIVAGWLQTPPGVWSLDGHTTPDQVRRLGDALRRRGVLIRPASFAEHDAERFRFGWCQTTGESVRTLRHYRQSWYSAAVPLPPALRRLQQTYLLQSDLWTTLRSELGVTGLAALLPRIAKRWFGLRQSTALYRRRQPPWPTIARDFSLFAAGYGEIRRVLGQKRALALYRRMFLDSARMEMRWLWPDPELFALLPDPVAAVQDYWSAYLDDCEALGVLEVRRDGDTFQLHNCAYAILFHLLGCPELSGLVREMEREALSGLARAAGLDLEWHTGEDGTAEISLRPLRAPLEVEAAGVSWSTAPCLGNGSAVQSRPTVASATGG</sequence>
<name>A0A972FEN8_9RHOO</name>
<dbReference type="EMBL" id="WTVM01000098">
    <property type="protein sequence ID" value="NMG04158.1"/>
    <property type="molecule type" value="Genomic_DNA"/>
</dbReference>
<evidence type="ECO:0000259" key="1">
    <source>
        <dbReference type="Pfam" id="PF03435"/>
    </source>
</evidence>
<dbReference type="AlphaFoldDB" id="A0A972FEN8"/>
<proteinExistence type="predicted"/>